<proteinExistence type="inferred from homology"/>
<protein>
    <recommendedName>
        <fullName evidence="3">nucleoside-diphosphate kinase</fullName>
        <ecNumber evidence="3">2.7.4.6</ecNumber>
    </recommendedName>
</protein>
<evidence type="ECO:0000256" key="6">
    <source>
        <dbReference type="PROSITE-ProRule" id="PRU00706"/>
    </source>
</evidence>
<dbReference type="InterPro" id="IPR036850">
    <property type="entry name" value="NDK-like_dom_sf"/>
</dbReference>
<name>A0A1G1ZU29_9BACT</name>
<dbReference type="STRING" id="1798410.A3H63_00585"/>
<evidence type="ECO:0000313" key="8">
    <source>
        <dbReference type="EMBL" id="OGY67991.1"/>
    </source>
</evidence>
<keyword evidence="5" id="KW-0418">Kinase</keyword>
<dbReference type="SUPFAM" id="SSF54919">
    <property type="entry name" value="Nucleoside diphosphate kinase, NDK"/>
    <property type="match status" value="1"/>
</dbReference>
<evidence type="ECO:0000256" key="1">
    <source>
        <dbReference type="ARBA" id="ARBA00001946"/>
    </source>
</evidence>
<feature type="non-terminal residue" evidence="8">
    <location>
        <position position="179"/>
    </location>
</feature>
<dbReference type="Gene3D" id="3.30.70.141">
    <property type="entry name" value="Nucleoside diphosphate kinase-like domain"/>
    <property type="match status" value="1"/>
</dbReference>
<evidence type="ECO:0000259" key="7">
    <source>
        <dbReference type="SMART" id="SM00562"/>
    </source>
</evidence>
<comment type="cofactor">
    <cofactor evidence="1">
        <name>Mg(2+)</name>
        <dbReference type="ChEBI" id="CHEBI:18420"/>
    </cofactor>
</comment>
<dbReference type="Proteomes" id="UP000176284">
    <property type="component" value="Unassembled WGS sequence"/>
</dbReference>
<evidence type="ECO:0000256" key="2">
    <source>
        <dbReference type="ARBA" id="ARBA00008142"/>
    </source>
</evidence>
<accession>A0A1G1ZU29</accession>
<dbReference type="AlphaFoldDB" id="A0A1G1ZU29"/>
<dbReference type="SMART" id="SM00562">
    <property type="entry name" value="NDK"/>
    <property type="match status" value="1"/>
</dbReference>
<comment type="caution">
    <text evidence="6">Lacks conserved residue(s) required for the propagation of feature annotation.</text>
</comment>
<dbReference type="EC" id="2.7.4.6" evidence="3"/>
<evidence type="ECO:0000313" key="9">
    <source>
        <dbReference type="Proteomes" id="UP000176284"/>
    </source>
</evidence>
<evidence type="ECO:0000256" key="4">
    <source>
        <dbReference type="ARBA" id="ARBA00022679"/>
    </source>
</evidence>
<organism evidence="8 9">
    <name type="scientific">Candidatus Harrisonbacteria bacterium RIFCSPLOWO2_02_FULL_45_10c</name>
    <dbReference type="NCBI Taxonomy" id="1798410"/>
    <lineage>
        <taxon>Bacteria</taxon>
        <taxon>Candidatus Harrisoniibacteriota</taxon>
    </lineage>
</organism>
<dbReference type="CDD" id="cd04413">
    <property type="entry name" value="NDPk_I"/>
    <property type="match status" value="1"/>
</dbReference>
<dbReference type="PROSITE" id="PS51374">
    <property type="entry name" value="NDPK_LIKE"/>
    <property type="match status" value="1"/>
</dbReference>
<evidence type="ECO:0000256" key="5">
    <source>
        <dbReference type="ARBA" id="ARBA00022777"/>
    </source>
</evidence>
<evidence type="ECO:0000256" key="3">
    <source>
        <dbReference type="ARBA" id="ARBA00012966"/>
    </source>
</evidence>
<dbReference type="Pfam" id="PF00334">
    <property type="entry name" value="NDK"/>
    <property type="match status" value="2"/>
</dbReference>
<gene>
    <name evidence="8" type="ORF">A3H63_00585</name>
</gene>
<comment type="caution">
    <text evidence="8">The sequence shown here is derived from an EMBL/GenBank/DDBJ whole genome shotgun (WGS) entry which is preliminary data.</text>
</comment>
<dbReference type="PANTHER" id="PTHR11349">
    <property type="entry name" value="NUCLEOSIDE DIPHOSPHATE KINASE"/>
    <property type="match status" value="1"/>
</dbReference>
<feature type="domain" description="Nucleoside diphosphate kinase-like" evidence="7">
    <location>
        <begin position="4"/>
        <end position="179"/>
    </location>
</feature>
<dbReference type="InterPro" id="IPR034907">
    <property type="entry name" value="NDK-like_dom"/>
</dbReference>
<sequence length="179" mass="20095">MNTKERTLVLLKPDAVQRNLIGEVITRFERVGLKIIALKFLLPTKEQAHKHYVKNEEEIVALGKRSIEGKKKSGEVVNDDPRELGQQIIDRLVVFLSASPIVAIVLEGNKAIPITRKLVGSTEPLQSDVGTIRGDFTLDSYSLADEDNRAVRNLVHASSSQSDAEYEIKVWFSEKEIWS</sequence>
<reference evidence="8 9" key="1">
    <citation type="journal article" date="2016" name="Nat. Commun.">
        <title>Thousands of microbial genomes shed light on interconnected biogeochemical processes in an aquifer system.</title>
        <authorList>
            <person name="Anantharaman K."/>
            <person name="Brown C.T."/>
            <person name="Hug L.A."/>
            <person name="Sharon I."/>
            <person name="Castelle C.J."/>
            <person name="Probst A.J."/>
            <person name="Thomas B.C."/>
            <person name="Singh A."/>
            <person name="Wilkins M.J."/>
            <person name="Karaoz U."/>
            <person name="Brodie E.L."/>
            <person name="Williams K.H."/>
            <person name="Hubbard S.S."/>
            <person name="Banfield J.F."/>
        </authorList>
    </citation>
    <scope>NUCLEOTIDE SEQUENCE [LARGE SCALE GENOMIC DNA]</scope>
</reference>
<keyword evidence="4" id="KW-0808">Transferase</keyword>
<dbReference type="GO" id="GO:0004550">
    <property type="term" value="F:nucleoside diphosphate kinase activity"/>
    <property type="evidence" value="ECO:0007669"/>
    <property type="project" value="UniProtKB-EC"/>
</dbReference>
<comment type="similarity">
    <text evidence="2 6">Belongs to the NDK family.</text>
</comment>
<dbReference type="EMBL" id="MHJM01000011">
    <property type="protein sequence ID" value="OGY67991.1"/>
    <property type="molecule type" value="Genomic_DNA"/>
</dbReference>